<organism evidence="1 2">
    <name type="scientific">Campylobacter lanienae NCTC 13004</name>
    <dbReference type="NCBI Taxonomy" id="1031753"/>
    <lineage>
        <taxon>Bacteria</taxon>
        <taxon>Pseudomonadati</taxon>
        <taxon>Campylobacterota</taxon>
        <taxon>Epsilonproteobacteria</taxon>
        <taxon>Campylobacterales</taxon>
        <taxon>Campylobacteraceae</taxon>
        <taxon>Campylobacter</taxon>
    </lineage>
</organism>
<accession>A0A1X9SMB9</accession>
<dbReference type="Proteomes" id="UP000202031">
    <property type="component" value="Chromosome"/>
</dbReference>
<dbReference type="RefSeq" id="WP_086224736.1">
    <property type="nucleotide sequence ID" value="NZ_CP015578.1"/>
</dbReference>
<dbReference type="KEGG" id="clx:CLAN_0634"/>
<sequence length="171" mass="19490">MYWQDTQIAVVECDGRFFALNGWNDECFDRCWECSSKDGKRFDSIVGDETYRIWCDENGVRLEPNCFGAKDSIEYMYKVLVPYSGAANSVNGEILRAVLAIENGESYRSGAIKFINSHIDNSEILTLLGSLKDGDMSKFSEFKSMVESHIYAKFLANEFIDNFVDFEDLAD</sequence>
<dbReference type="GeneID" id="46921109"/>
<evidence type="ECO:0000313" key="2">
    <source>
        <dbReference type="Proteomes" id="UP000202031"/>
    </source>
</evidence>
<evidence type="ECO:0000313" key="1">
    <source>
        <dbReference type="EMBL" id="ARQ97382.1"/>
    </source>
</evidence>
<gene>
    <name evidence="1" type="ORF">CLAN_0634</name>
</gene>
<dbReference type="EMBL" id="CP015578">
    <property type="protein sequence ID" value="ARQ97382.1"/>
    <property type="molecule type" value="Genomic_DNA"/>
</dbReference>
<proteinExistence type="predicted"/>
<name>A0A1X9SMB9_9BACT</name>
<dbReference type="AlphaFoldDB" id="A0A1X9SMB9"/>
<reference evidence="2" key="1">
    <citation type="journal article" date="2017" name="Genome Biol. Evol.">
        <title>Comparative Genomic Analysis Identifies a Campylobacter Clade Deficient in Selenium Metabolism.</title>
        <authorList>
            <person name="Miller W.G."/>
            <person name="Yee E."/>
            <person name="Lopes B.S."/>
            <person name="Chapman M.H."/>
            <person name="Huynh S."/>
            <person name="Bono J.L."/>
            <person name="Parker C.T."/>
            <person name="Strachan N.J.C."/>
            <person name="Forbes K.J."/>
        </authorList>
    </citation>
    <scope>NUCLEOTIDE SEQUENCE [LARGE SCALE GENOMIC DNA]</scope>
    <source>
        <strain evidence="2">NCTC 13004</strain>
    </source>
</reference>
<protein>
    <submittedName>
        <fullName evidence="1">Uncharacterized protein</fullName>
    </submittedName>
</protein>